<reference evidence="3 4" key="1">
    <citation type="submission" date="2015-11" db="EMBL/GenBank/DDBJ databases">
        <title>Solirubrum puertoriconensis gen. nov. an environmental bacteria isolated in Puerto Rico.</title>
        <authorList>
            <person name="Cuebas-Irizarry M.F."/>
            <person name="Montalvo-Rodriguez R."/>
        </authorList>
    </citation>
    <scope>NUCLEOTIDE SEQUENCE [LARGE SCALE GENOMIC DNA]</scope>
    <source>
        <strain evidence="3 4">MC1A</strain>
    </source>
</reference>
<dbReference type="Gene3D" id="3.30.530.80">
    <property type="match status" value="1"/>
</dbReference>
<sequence length="196" mass="21171">MKNPFLLLTLLGLLTAPVLRAQQPTGKEHAAALPVSSASKLITYTSVVEVPGASRDELFTRASQWVSTAYKSSVSAPQTIDKEGGKIIIQGFTPAKLKALGINSTAGNVTHTLSLYVKDGRYKYEFTNFYHEGIALPQGGVSTGGALENAKPACGPMMMLGFHWRSIKEHTDEQVRELISQLTTTMASKAKDPTDF</sequence>
<dbReference type="RefSeq" id="WP_059068442.1">
    <property type="nucleotide sequence ID" value="NZ_LNAL01000005.1"/>
</dbReference>
<evidence type="ECO:0000256" key="1">
    <source>
        <dbReference type="SAM" id="SignalP"/>
    </source>
</evidence>
<dbReference type="Pfam" id="PF14730">
    <property type="entry name" value="DUF4468"/>
    <property type="match status" value="1"/>
</dbReference>
<keyword evidence="1" id="KW-0732">Signal</keyword>
<evidence type="ECO:0000313" key="4">
    <source>
        <dbReference type="Proteomes" id="UP000054223"/>
    </source>
</evidence>
<evidence type="ECO:0000259" key="2">
    <source>
        <dbReference type="Pfam" id="PF14730"/>
    </source>
</evidence>
<dbReference type="EMBL" id="LNAL01000005">
    <property type="protein sequence ID" value="KUG09031.1"/>
    <property type="molecule type" value="Genomic_DNA"/>
</dbReference>
<protein>
    <recommendedName>
        <fullName evidence="2">DUF4468 domain-containing protein</fullName>
    </recommendedName>
</protein>
<feature type="chain" id="PRO_5040888719" description="DUF4468 domain-containing protein" evidence="1">
    <location>
        <begin position="22"/>
        <end position="196"/>
    </location>
</feature>
<accession>A0A9X0HN42</accession>
<dbReference type="OrthoDB" id="894059at2"/>
<evidence type="ECO:0000313" key="3">
    <source>
        <dbReference type="EMBL" id="KUG09031.1"/>
    </source>
</evidence>
<proteinExistence type="predicted"/>
<feature type="signal peptide" evidence="1">
    <location>
        <begin position="1"/>
        <end position="21"/>
    </location>
</feature>
<keyword evidence="4" id="KW-1185">Reference proteome</keyword>
<comment type="caution">
    <text evidence="3">The sequence shown here is derived from an EMBL/GenBank/DDBJ whole genome shotgun (WGS) entry which is preliminary data.</text>
</comment>
<feature type="domain" description="DUF4468" evidence="2">
    <location>
        <begin position="44"/>
        <end position="131"/>
    </location>
</feature>
<dbReference type="InterPro" id="IPR027823">
    <property type="entry name" value="DUF4468"/>
</dbReference>
<name>A0A9X0HN42_SOLP1</name>
<gene>
    <name evidence="3" type="ORF">ASU33_19600</name>
</gene>
<dbReference type="Proteomes" id="UP000054223">
    <property type="component" value="Unassembled WGS sequence"/>
</dbReference>
<organism evidence="3 4">
    <name type="scientific">Solirubrum puertoriconensis</name>
    <dbReference type="NCBI Taxonomy" id="1751427"/>
    <lineage>
        <taxon>Bacteria</taxon>
        <taxon>Pseudomonadati</taxon>
        <taxon>Bacteroidota</taxon>
        <taxon>Cytophagia</taxon>
        <taxon>Cytophagales</taxon>
    </lineage>
</organism>
<dbReference type="AlphaFoldDB" id="A0A9X0HN42"/>